<dbReference type="PROSITE" id="PS50290">
    <property type="entry name" value="PI3_4_KINASE_3"/>
    <property type="match status" value="1"/>
</dbReference>
<evidence type="ECO:0000256" key="5">
    <source>
        <dbReference type="ARBA" id="ARBA00022840"/>
    </source>
</evidence>
<dbReference type="PROSITE" id="PS51545">
    <property type="entry name" value="PIK_HELICAL"/>
    <property type="match status" value="1"/>
</dbReference>
<dbReference type="InterPro" id="IPR008290">
    <property type="entry name" value="PI3K_Vps34"/>
</dbReference>
<dbReference type="SUPFAM" id="SSF48371">
    <property type="entry name" value="ARM repeat"/>
    <property type="match status" value="1"/>
</dbReference>
<dbReference type="Pfam" id="PF00454">
    <property type="entry name" value="PI3_PI4_kinase"/>
    <property type="match status" value="1"/>
</dbReference>
<accession>A0ABX6EX70</accession>
<dbReference type="InterPro" id="IPR018936">
    <property type="entry name" value="PI3/4_kinase_CS"/>
</dbReference>
<dbReference type="Gene3D" id="2.60.40.150">
    <property type="entry name" value="C2 domain"/>
    <property type="match status" value="1"/>
</dbReference>
<feature type="domain" description="PIK helical" evidence="9">
    <location>
        <begin position="291"/>
        <end position="517"/>
    </location>
</feature>
<dbReference type="InterPro" id="IPR011009">
    <property type="entry name" value="Kinase-like_dom_sf"/>
</dbReference>
<dbReference type="CDD" id="cd00896">
    <property type="entry name" value="PI3Kc_III"/>
    <property type="match status" value="1"/>
</dbReference>
<evidence type="ECO:0000256" key="6">
    <source>
        <dbReference type="ARBA" id="ARBA00023985"/>
    </source>
</evidence>
<dbReference type="SMART" id="SM00145">
    <property type="entry name" value="PI3Ka"/>
    <property type="match status" value="1"/>
</dbReference>
<dbReference type="InterPro" id="IPR016024">
    <property type="entry name" value="ARM-type_fold"/>
</dbReference>
<sequence length="866" mass="99024">MAVKSVTFFASHECDARLSIKVINLEGSNSLLKQSQKYTEPELSKRASNVIPNSDMFASLQIYDKESGRDLTIPICTKYVPFKNGRVWEQWLTLPVKIHQLNMSSMLRIKLWEFNGDTKILFGLMETPLFRSEDSTLKRGKEVFKFIKDSSEYASPYNDEHIKLINDYDTGELKTSQWLNSPVLEALQEKLNKGKLPIGTFKFTIEHAVTQIPIVYTSSEVANPQINIPTFHNLERSDINETSGKTETEIKISLGNSHDSTLFFYDPDQYNTDLVEEKFRRLERSSRETDIEKYIKPDAKKRDLLNAIIASPPGTKLNGHEKGLIWKYRYYLSNNKKALTKLLQSTNLSEESEIKEVLDLMDIWAEIDLDDTIELLGSQYTNLSVRSYAVNRLRKASDKELELYLLQLVQSVCFECTSTLSDKSSSEFTIVDIDRSKNEQDHLEGNSGAISDTSQFLADTFDKNSIMISPLAEFLIRRAIKNFRLGNFFYWFLRSESERNTFLVHILESFRSRLSERSSKIIDDQITLVDMLHQFCEEIKQSKETTAKKQELLLHLISSRMKPLFRNKSITLPLDPDVIAVDVIPSSCKVFKSSLSPLKITFLTTKGTQYSLMFKVGDDLIQDQLVVQIIKLMDQLLKNENVDLKLTPYNILATGKNEGAIEFIPNETMSSILSVHHGILKYLQKTYPSETEVDGVEPWVMDNFVKSCAGYCVITYILGVGDRHLDNLLIQPDGKFFHADFGYILGYDPKPFPPLMKLPPQIIEAFGGTDSANYDKFRSYCFVAYSILRRNAGLIINLFELMKTSDVPNIKMDPDGAVLKVIEKFAFDLSEEDATIHFQNLITSSVNALIPLVIDHLHNLAQYWRV</sequence>
<dbReference type="Pfam" id="PF00613">
    <property type="entry name" value="PI3Ka"/>
    <property type="match status" value="1"/>
</dbReference>
<keyword evidence="3 7" id="KW-0547">Nucleotide-binding</keyword>
<feature type="domain" description="PI3K/PI4K catalytic" evidence="8">
    <location>
        <begin position="584"/>
        <end position="850"/>
    </location>
</feature>
<dbReference type="SMART" id="SM00146">
    <property type="entry name" value="PI3Kc"/>
    <property type="match status" value="1"/>
</dbReference>
<comment type="similarity">
    <text evidence="1">Belongs to the PI3/PI4-kinase family. Type III PI4K subfamily.</text>
</comment>
<dbReference type="InterPro" id="IPR001263">
    <property type="entry name" value="PI3K_accessory_dom"/>
</dbReference>
<evidence type="ECO:0000256" key="3">
    <source>
        <dbReference type="ARBA" id="ARBA00022741"/>
    </source>
</evidence>
<dbReference type="CDD" id="cd00870">
    <property type="entry name" value="PI3Ka_III"/>
    <property type="match status" value="1"/>
</dbReference>
<evidence type="ECO:0000256" key="4">
    <source>
        <dbReference type="ARBA" id="ARBA00022777"/>
    </source>
</evidence>
<dbReference type="PROSITE" id="PS00916">
    <property type="entry name" value="PI3_4_KINASE_2"/>
    <property type="match status" value="1"/>
</dbReference>
<keyword evidence="4 7" id="KW-0418">Kinase</keyword>
<dbReference type="InterPro" id="IPR002420">
    <property type="entry name" value="PI3K-type_C2_dom"/>
</dbReference>
<feature type="domain" description="C2 PI3K-type" evidence="10">
    <location>
        <begin position="14"/>
        <end position="190"/>
    </location>
</feature>
<dbReference type="Gene3D" id="3.30.1010.10">
    <property type="entry name" value="Phosphatidylinositol 3-kinase Catalytic Subunit, Chain A, domain 4"/>
    <property type="match status" value="1"/>
</dbReference>
<name>A0ABX6EX70_KLUMA</name>
<evidence type="ECO:0000259" key="9">
    <source>
        <dbReference type="PROSITE" id="PS51545"/>
    </source>
</evidence>
<organism evidence="11 12">
    <name type="scientific">Kluyveromyces marxianus</name>
    <name type="common">Yeast</name>
    <name type="synonym">Candida kefyr</name>
    <dbReference type="NCBI Taxonomy" id="4911"/>
    <lineage>
        <taxon>Eukaryota</taxon>
        <taxon>Fungi</taxon>
        <taxon>Dikarya</taxon>
        <taxon>Ascomycota</taxon>
        <taxon>Saccharomycotina</taxon>
        <taxon>Saccharomycetes</taxon>
        <taxon>Saccharomycetales</taxon>
        <taxon>Saccharomycetaceae</taxon>
        <taxon>Kluyveromyces</taxon>
    </lineage>
</organism>
<proteinExistence type="inferred from homology"/>
<dbReference type="SUPFAM" id="SSF56112">
    <property type="entry name" value="Protein kinase-like (PK-like)"/>
    <property type="match status" value="1"/>
</dbReference>
<keyword evidence="2 7" id="KW-0808">Transferase</keyword>
<dbReference type="EC" id="2.7.1.137" evidence="7"/>
<dbReference type="PIRSF" id="PIRSF000587">
    <property type="entry name" value="PI3K_Vps34"/>
    <property type="match status" value="1"/>
</dbReference>
<dbReference type="CDD" id="cd08397">
    <property type="entry name" value="C2_PI3K_class_III"/>
    <property type="match status" value="1"/>
</dbReference>
<keyword evidence="5 7" id="KW-0067">ATP-binding</keyword>
<evidence type="ECO:0000256" key="7">
    <source>
        <dbReference type="PIRNR" id="PIRNR000587"/>
    </source>
</evidence>
<reference evidence="11 12" key="1">
    <citation type="submission" date="2016-03" db="EMBL/GenBank/DDBJ databases">
        <title>How can Kluyveromyces marxianus grow so fast - potential evolutionary course in Saccharomyces Complex revealed by comparative genomics.</title>
        <authorList>
            <person name="Mo W."/>
            <person name="Lu W."/>
            <person name="Yang X."/>
            <person name="Qi J."/>
            <person name="Lv H."/>
        </authorList>
    </citation>
    <scope>NUCLEOTIDE SEQUENCE [LARGE SCALE GENOMIC DNA]</scope>
    <source>
        <strain evidence="11 12">FIM1</strain>
    </source>
</reference>
<dbReference type="SUPFAM" id="SSF49562">
    <property type="entry name" value="C2 domain (Calcium/lipid-binding domain, CaLB)"/>
    <property type="match status" value="1"/>
</dbReference>
<protein>
    <recommendedName>
        <fullName evidence="7">Phosphatidylinositol 3-kinase VPS34</fullName>
        <ecNumber evidence="7">2.7.1.137</ecNumber>
    </recommendedName>
</protein>
<dbReference type="Gene3D" id="1.25.40.70">
    <property type="entry name" value="Phosphatidylinositol 3-kinase, accessory domain (PIK)"/>
    <property type="match status" value="1"/>
</dbReference>
<dbReference type="InterPro" id="IPR035892">
    <property type="entry name" value="C2_domain_sf"/>
</dbReference>
<dbReference type="PANTHER" id="PTHR10048">
    <property type="entry name" value="PHOSPHATIDYLINOSITOL KINASE"/>
    <property type="match status" value="1"/>
</dbReference>
<evidence type="ECO:0000259" key="8">
    <source>
        <dbReference type="PROSITE" id="PS50290"/>
    </source>
</evidence>
<dbReference type="EMBL" id="CP015058">
    <property type="protein sequence ID" value="QGN16935.1"/>
    <property type="molecule type" value="Genomic_DNA"/>
</dbReference>
<dbReference type="InterPro" id="IPR042236">
    <property type="entry name" value="PI3K_accessory_sf"/>
</dbReference>
<evidence type="ECO:0000256" key="1">
    <source>
        <dbReference type="ARBA" id="ARBA00006209"/>
    </source>
</evidence>
<dbReference type="Pfam" id="PF00792">
    <property type="entry name" value="PI3K_C2"/>
    <property type="match status" value="1"/>
</dbReference>
<evidence type="ECO:0000313" key="11">
    <source>
        <dbReference type="EMBL" id="QGN16935.1"/>
    </source>
</evidence>
<reference evidence="11 12" key="2">
    <citation type="submission" date="2019-11" db="EMBL/GenBank/DDBJ databases">
        <authorList>
            <person name="Lu H."/>
        </authorList>
    </citation>
    <scope>NUCLEOTIDE SEQUENCE [LARGE SCALE GENOMIC DNA]</scope>
    <source>
        <strain evidence="11 12">FIM1</strain>
    </source>
</reference>
<evidence type="ECO:0000256" key="2">
    <source>
        <dbReference type="ARBA" id="ARBA00022679"/>
    </source>
</evidence>
<dbReference type="Proteomes" id="UP000422736">
    <property type="component" value="Chromosome 5"/>
</dbReference>
<dbReference type="PROSITE" id="PS51547">
    <property type="entry name" value="C2_PI3K"/>
    <property type="match status" value="1"/>
</dbReference>
<dbReference type="Gene3D" id="1.10.1070.11">
    <property type="entry name" value="Phosphatidylinositol 3-/4-kinase, catalytic domain"/>
    <property type="match status" value="1"/>
</dbReference>
<dbReference type="InterPro" id="IPR000403">
    <property type="entry name" value="PI3/4_kinase_cat_dom"/>
</dbReference>
<gene>
    <name evidence="11" type="primary">VPS34</name>
    <name evidence="11" type="ORF">FIM1_3662</name>
</gene>
<keyword evidence="12" id="KW-1185">Reference proteome</keyword>
<comment type="catalytic activity">
    <reaction evidence="6">
        <text>a 1,2-diacyl-sn-glycero-3-phospho-(1D-myo-inositol) + ATP = a 1,2-diacyl-sn-glycero-3-phospho-(1D-myo-inositol-3-phosphate) + ADP + H(+)</text>
        <dbReference type="Rhea" id="RHEA:12709"/>
        <dbReference type="ChEBI" id="CHEBI:15378"/>
        <dbReference type="ChEBI" id="CHEBI:30616"/>
        <dbReference type="ChEBI" id="CHEBI:57880"/>
        <dbReference type="ChEBI" id="CHEBI:58088"/>
        <dbReference type="ChEBI" id="CHEBI:456216"/>
        <dbReference type="EC" id="2.7.1.137"/>
    </reaction>
    <physiologicalReaction direction="left-to-right" evidence="6">
        <dbReference type="Rhea" id="RHEA:12710"/>
    </physiologicalReaction>
</comment>
<dbReference type="InterPro" id="IPR036940">
    <property type="entry name" value="PI3/4_kinase_cat_sf"/>
</dbReference>
<dbReference type="InterPro" id="IPR057756">
    <property type="entry name" value="PI3-kinase_type3/VPS34_cat"/>
</dbReference>
<dbReference type="PANTHER" id="PTHR10048:SF7">
    <property type="entry name" value="PHOSPHATIDYLINOSITOL 3-KINASE CATALYTIC SUBUNIT TYPE 3"/>
    <property type="match status" value="1"/>
</dbReference>
<evidence type="ECO:0000313" key="12">
    <source>
        <dbReference type="Proteomes" id="UP000422736"/>
    </source>
</evidence>
<evidence type="ECO:0000259" key="10">
    <source>
        <dbReference type="PROSITE" id="PS51547"/>
    </source>
</evidence>
<dbReference type="InterPro" id="IPR015433">
    <property type="entry name" value="PI3/4_kinase"/>
</dbReference>
<dbReference type="SMART" id="SM00142">
    <property type="entry name" value="PI3K_C2"/>
    <property type="match status" value="1"/>
</dbReference>